<evidence type="ECO:0000313" key="1">
    <source>
        <dbReference type="EMBL" id="UUZ43840.1"/>
    </source>
</evidence>
<protein>
    <submittedName>
        <fullName evidence="1">Uncharacterized protein</fullName>
    </submittedName>
</protein>
<reference evidence="1" key="1">
    <citation type="submission" date="2021-11" db="EMBL/GenBank/DDBJ databases">
        <title>Study of the species diversity of bacterial strains isolated from a unique natural object - Shulgan-Tash cave (Bashkiria).</title>
        <authorList>
            <person name="Sazanova A.L."/>
            <person name="Chirak E.R."/>
            <person name="Safronova V.I."/>
        </authorList>
    </citation>
    <scope>NUCLEOTIDE SEQUENCE</scope>
    <source>
        <strain evidence="1">P1</strain>
    </source>
</reference>
<accession>A0AC61U1F8</accession>
<evidence type="ECO:0000313" key="2">
    <source>
        <dbReference type="Proteomes" id="UP001059663"/>
    </source>
</evidence>
<name>A0AC61U1F8_9MICO</name>
<sequence length="86" mass="8298">MTEEETTESTSSGPSRRAMIGTGAVASAIGIAGGFTAGRATAAEPTKGAPPPPSPCAVPTSPGSPHPSGTGCTSPPSTSPRRRGHG</sequence>
<gene>
    <name evidence="1" type="ORF">LP422_13955</name>
</gene>
<proteinExistence type="predicted"/>
<dbReference type="Proteomes" id="UP001059663">
    <property type="component" value="Chromosome"/>
</dbReference>
<dbReference type="EMBL" id="CP087977">
    <property type="protein sequence ID" value="UUZ43840.1"/>
    <property type="molecule type" value="Genomic_DNA"/>
</dbReference>
<organism evidence="1 2">
    <name type="scientific">Janibacter limosus</name>
    <dbReference type="NCBI Taxonomy" id="53458"/>
    <lineage>
        <taxon>Bacteria</taxon>
        <taxon>Bacillati</taxon>
        <taxon>Actinomycetota</taxon>
        <taxon>Actinomycetes</taxon>
        <taxon>Micrococcales</taxon>
        <taxon>Intrasporangiaceae</taxon>
        <taxon>Janibacter</taxon>
    </lineage>
</organism>